<dbReference type="RefSeq" id="WP_146136770.1">
    <property type="nucleotide sequence ID" value="NZ_PVTD01000019.1"/>
</dbReference>
<dbReference type="Proteomes" id="UP000239480">
    <property type="component" value="Unassembled WGS sequence"/>
</dbReference>
<dbReference type="OrthoDB" id="7873575at2"/>
<accession>A0A2T0RER6</accession>
<reference evidence="2 3" key="1">
    <citation type="submission" date="2018-03" db="EMBL/GenBank/DDBJ databases">
        <title>Genomic Encyclopedia of Archaeal and Bacterial Type Strains, Phase II (KMG-II): from individual species to whole genera.</title>
        <authorList>
            <person name="Goeker M."/>
        </authorList>
    </citation>
    <scope>NUCLEOTIDE SEQUENCE [LARGE SCALE GENOMIC DNA]</scope>
    <source>
        <strain evidence="2 3">DSM 29328</strain>
    </source>
</reference>
<proteinExistence type="predicted"/>
<evidence type="ECO:0000313" key="2">
    <source>
        <dbReference type="EMBL" id="PRY19684.1"/>
    </source>
</evidence>
<keyword evidence="3" id="KW-1185">Reference proteome</keyword>
<name>A0A2T0RER6_9RHOB</name>
<comment type="caution">
    <text evidence="2">The sequence shown here is derived from an EMBL/GenBank/DDBJ whole genome shotgun (WGS) entry which is preliminary data.</text>
</comment>
<keyword evidence="1" id="KW-0732">Signal</keyword>
<evidence type="ECO:0000256" key="1">
    <source>
        <dbReference type="SAM" id="SignalP"/>
    </source>
</evidence>
<evidence type="ECO:0000313" key="3">
    <source>
        <dbReference type="Proteomes" id="UP000239480"/>
    </source>
</evidence>
<sequence length="117" mass="12754">MNLKTLAMAVGCVALAGLAPALAEAPDREQMENRIRQTGIAIGNAFVCAEAEDKDVFREEATQLFDLILQDVGSDLAFVYAASVGYGSGQPVDNLDCTALLEQWQGIREDYRLRVEM</sequence>
<dbReference type="AlphaFoldDB" id="A0A2T0RER6"/>
<dbReference type="EMBL" id="PVTD01000019">
    <property type="protein sequence ID" value="PRY19684.1"/>
    <property type="molecule type" value="Genomic_DNA"/>
</dbReference>
<feature type="chain" id="PRO_5015678012" description="UrcA family protein" evidence="1">
    <location>
        <begin position="24"/>
        <end position="117"/>
    </location>
</feature>
<feature type="signal peptide" evidence="1">
    <location>
        <begin position="1"/>
        <end position="23"/>
    </location>
</feature>
<protein>
    <recommendedName>
        <fullName evidence="4">UrcA family protein</fullName>
    </recommendedName>
</protein>
<evidence type="ECO:0008006" key="4">
    <source>
        <dbReference type="Google" id="ProtNLM"/>
    </source>
</evidence>
<organism evidence="2 3">
    <name type="scientific">Aliiruegeria haliotis</name>
    <dbReference type="NCBI Taxonomy" id="1280846"/>
    <lineage>
        <taxon>Bacteria</taxon>
        <taxon>Pseudomonadati</taxon>
        <taxon>Pseudomonadota</taxon>
        <taxon>Alphaproteobacteria</taxon>
        <taxon>Rhodobacterales</taxon>
        <taxon>Roseobacteraceae</taxon>
        <taxon>Aliiruegeria</taxon>
    </lineage>
</organism>
<gene>
    <name evidence="2" type="ORF">CLV78_11916</name>
</gene>